<gene>
    <name evidence="1" type="ORF">I568_01208</name>
</gene>
<dbReference type="EMBL" id="ASWJ01000005">
    <property type="protein sequence ID" value="EOW84049.1"/>
    <property type="molecule type" value="Genomic_DNA"/>
</dbReference>
<dbReference type="AlphaFoldDB" id="S0KM92"/>
<evidence type="ECO:0000313" key="2">
    <source>
        <dbReference type="Proteomes" id="UP000014113"/>
    </source>
</evidence>
<name>S0KM92_9ENTE</name>
<dbReference type="Proteomes" id="UP000014113">
    <property type="component" value="Unassembled WGS sequence"/>
</dbReference>
<dbReference type="OrthoDB" id="2156448at2"/>
<dbReference type="eggNOG" id="ENOG50337JK">
    <property type="taxonomic scope" value="Bacteria"/>
</dbReference>
<accession>S0KM92</accession>
<proteinExistence type="predicted"/>
<evidence type="ECO:0000313" key="1">
    <source>
        <dbReference type="EMBL" id="EOW84049.1"/>
    </source>
</evidence>
<dbReference type="PATRIC" id="fig|1121865.3.peg.1505"/>
<dbReference type="STRING" id="1121865.OMW_01565"/>
<organism evidence="1 2">
    <name type="scientific">Enterococcus columbae DSM 7374 = ATCC 51263</name>
    <dbReference type="NCBI Taxonomy" id="1121865"/>
    <lineage>
        <taxon>Bacteria</taxon>
        <taxon>Bacillati</taxon>
        <taxon>Bacillota</taxon>
        <taxon>Bacilli</taxon>
        <taxon>Lactobacillales</taxon>
        <taxon>Enterococcaceae</taxon>
        <taxon>Enterococcus</taxon>
    </lineage>
</organism>
<comment type="caution">
    <text evidence="1">The sequence shown here is derived from an EMBL/GenBank/DDBJ whole genome shotgun (WGS) entry which is preliminary data.</text>
</comment>
<reference evidence="1 2" key="1">
    <citation type="submission" date="2013-03" db="EMBL/GenBank/DDBJ databases">
        <title>The Genome Sequence of Enterococcus columbae ATCC_51263 (PacBio/Illumina hybrid assembly).</title>
        <authorList>
            <consortium name="The Broad Institute Genomics Platform"/>
            <consortium name="The Broad Institute Genome Sequencing Center for Infectious Disease"/>
            <person name="Earl A."/>
            <person name="Russ C."/>
            <person name="Gilmore M."/>
            <person name="Surin D."/>
            <person name="Walker B."/>
            <person name="Young S."/>
            <person name="Zeng Q."/>
            <person name="Gargeya S."/>
            <person name="Fitzgerald M."/>
            <person name="Haas B."/>
            <person name="Abouelleil A."/>
            <person name="Allen A.W."/>
            <person name="Alvarado L."/>
            <person name="Arachchi H.M."/>
            <person name="Berlin A.M."/>
            <person name="Chapman S.B."/>
            <person name="Gainer-Dewar J."/>
            <person name="Goldberg J."/>
            <person name="Griggs A."/>
            <person name="Gujja S."/>
            <person name="Hansen M."/>
            <person name="Howarth C."/>
            <person name="Imamovic A."/>
            <person name="Ireland A."/>
            <person name="Larimer J."/>
            <person name="McCowan C."/>
            <person name="Murphy C."/>
            <person name="Pearson M."/>
            <person name="Poon T.W."/>
            <person name="Priest M."/>
            <person name="Roberts A."/>
            <person name="Saif S."/>
            <person name="Shea T."/>
            <person name="Sisk P."/>
            <person name="Sykes S."/>
            <person name="Wortman J."/>
            <person name="Nusbaum C."/>
            <person name="Birren B."/>
        </authorList>
    </citation>
    <scope>NUCLEOTIDE SEQUENCE [LARGE SCALE GENOMIC DNA]</scope>
    <source>
        <strain evidence="1 2">ATCC 51263</strain>
    </source>
</reference>
<protein>
    <submittedName>
        <fullName evidence="1">Uncharacterized protein</fullName>
    </submittedName>
</protein>
<keyword evidence="2" id="KW-1185">Reference proteome</keyword>
<sequence>MENKQIAATVILNKADGSKRFLMHQTSEQSTLIVANVDEEKTGLANVLQVLKEKVAIDVYQLQLVELTNGIIKDKRMPIFVFEMNENQEMNVALPTGFTWQDPQYFMDRIAKFEVKGMPLF</sequence>